<comment type="caution">
    <text evidence="5">The sequence shown here is derived from an EMBL/GenBank/DDBJ whole genome shotgun (WGS) entry which is preliminary data.</text>
</comment>
<keyword evidence="1" id="KW-0833">Ubl conjugation pathway</keyword>
<evidence type="ECO:0000313" key="5">
    <source>
        <dbReference type="EMBL" id="PVD21892.1"/>
    </source>
</evidence>
<protein>
    <recommendedName>
        <fullName evidence="7">Protein zer-1 homolog</fullName>
    </recommendedName>
</protein>
<sequence length="786" mass="88466">MCDRMVDILTEEHGPLTDDILAMFSNSQAAQLSCIDLRHSDVTCEGLQALRCQPLTELSMHCQWSCFPVIKALHRTLRSLRLDKMAAVVDPIHLRPLGLYDRGISGVISAGLEQSRESSPISVFDEDSQFFALTCPNLRKLVLQDLKLVGSPLAESFVKIMLSPLGRLTHLSLAGTSVQLEQLDCFGTLTGLVSLNISNIPISDFPTVLQNLSCLSNLRHLDLSQGDEDIIPVIYNDSDNYLKDIMSTFPALVSLDLSGTNLAGFESPDYVSHRMEATKKEKKKEERSSIPGLEGRHLEFLGLLGCAYAACSRSNIPASRVTGDANASQVLLAVHVYIDNHWLLIKSLNDLFNLFRFSTVPNHRIALEAILAAMKNYPADSSIQIAGRAMISLLIKAMREHQPEQTMMRNACLTLCHLNLPDAVMFCYERLVDVLLSMLRHDYRDEFIHRLGIFLLNCLACQVDGKEKELVGNMGAVDTMLSIIERKLKGGDCDDVLEVAWSTLWNVTDETPSNCHKFMIKGGMELFLQCLQKFNDKPELLRNMMGLMGNIAEVDWLRPKLMCEEYVNVFSELLESTSDGIEVSYNACGVLSHLCFDGPQAWMIPRPSRSEVLARMEQAINRWPINSKRNINYRSFEPILRLVAYFETPQVQHWAVWALCNLTAVSPEKYCRLLEREGGREALTRVVSSQSYRRIRELAQRTLNQLDIKDLSCSSSSGQEESSEHVAHANEGMEAEEDEEVEERMSEEEEEEEDGREEEDDFLEDEDQRPDGGELDGDLDNGFVIL</sequence>
<keyword evidence="6" id="KW-1185">Reference proteome</keyword>
<evidence type="ECO:0000313" key="6">
    <source>
        <dbReference type="Proteomes" id="UP000245119"/>
    </source>
</evidence>
<proteinExistence type="predicted"/>
<name>A0A2T7NL51_POMCA</name>
<dbReference type="InterPro" id="IPR016024">
    <property type="entry name" value="ARM-type_fold"/>
</dbReference>
<dbReference type="PANTHER" id="PTHR12904">
    <property type="match status" value="1"/>
</dbReference>
<feature type="compositionally biased region" description="Acidic residues" evidence="2">
    <location>
        <begin position="733"/>
        <end position="779"/>
    </location>
</feature>
<dbReference type="InterPro" id="IPR056845">
    <property type="entry name" value="LRR_Zer-1"/>
</dbReference>
<dbReference type="Pfam" id="PF25013">
    <property type="entry name" value="LRR_Zer-1"/>
    <property type="match status" value="1"/>
</dbReference>
<dbReference type="STRING" id="400727.A0A2T7NL51"/>
<accession>A0A2T7NL51</accession>
<reference evidence="5 6" key="1">
    <citation type="submission" date="2018-04" db="EMBL/GenBank/DDBJ databases">
        <title>The genome of golden apple snail Pomacea canaliculata provides insight into stress tolerance and invasive adaptation.</title>
        <authorList>
            <person name="Liu C."/>
            <person name="Liu B."/>
            <person name="Ren Y."/>
            <person name="Zhang Y."/>
            <person name="Wang H."/>
            <person name="Li S."/>
            <person name="Jiang F."/>
            <person name="Yin L."/>
            <person name="Zhang G."/>
            <person name="Qian W."/>
            <person name="Fan W."/>
        </authorList>
    </citation>
    <scope>NUCLEOTIDE SEQUENCE [LARGE SCALE GENOMIC DNA]</scope>
    <source>
        <strain evidence="5">SZHN2017</strain>
        <tissue evidence="5">Muscle</tissue>
    </source>
</reference>
<evidence type="ECO:0000256" key="2">
    <source>
        <dbReference type="SAM" id="MobiDB-lite"/>
    </source>
</evidence>
<dbReference type="Pfam" id="PF22964">
    <property type="entry name" value="ZER1-like_2nd"/>
    <property type="match status" value="1"/>
</dbReference>
<evidence type="ECO:0000259" key="4">
    <source>
        <dbReference type="Pfam" id="PF25013"/>
    </source>
</evidence>
<organism evidence="5 6">
    <name type="scientific">Pomacea canaliculata</name>
    <name type="common">Golden apple snail</name>
    <dbReference type="NCBI Taxonomy" id="400727"/>
    <lineage>
        <taxon>Eukaryota</taxon>
        <taxon>Metazoa</taxon>
        <taxon>Spiralia</taxon>
        <taxon>Lophotrochozoa</taxon>
        <taxon>Mollusca</taxon>
        <taxon>Gastropoda</taxon>
        <taxon>Caenogastropoda</taxon>
        <taxon>Architaenioglossa</taxon>
        <taxon>Ampullarioidea</taxon>
        <taxon>Ampullariidae</taxon>
        <taxon>Pomacea</taxon>
    </lineage>
</organism>
<dbReference type="PANTHER" id="PTHR12904:SF23">
    <property type="entry name" value="PROTEIN ZER-1 HOMOLOG"/>
    <property type="match status" value="1"/>
</dbReference>
<evidence type="ECO:0008006" key="7">
    <source>
        <dbReference type="Google" id="ProtNLM"/>
    </source>
</evidence>
<dbReference type="OrthoDB" id="5783533at2759"/>
<evidence type="ECO:0000259" key="3">
    <source>
        <dbReference type="Pfam" id="PF22964"/>
    </source>
</evidence>
<dbReference type="Gene3D" id="1.25.10.10">
    <property type="entry name" value="Leucine-rich Repeat Variant"/>
    <property type="match status" value="1"/>
</dbReference>
<dbReference type="EMBL" id="PZQS01000011">
    <property type="protein sequence ID" value="PVD21892.1"/>
    <property type="molecule type" value="Genomic_DNA"/>
</dbReference>
<dbReference type="SUPFAM" id="SSF52047">
    <property type="entry name" value="RNI-like"/>
    <property type="match status" value="1"/>
</dbReference>
<dbReference type="SUPFAM" id="SSF48371">
    <property type="entry name" value="ARM repeat"/>
    <property type="match status" value="1"/>
</dbReference>
<dbReference type="Gene3D" id="3.80.10.10">
    <property type="entry name" value="Ribonuclease Inhibitor"/>
    <property type="match status" value="1"/>
</dbReference>
<dbReference type="AlphaFoldDB" id="A0A2T7NL51"/>
<dbReference type="GO" id="GO:0031462">
    <property type="term" value="C:Cul2-RING ubiquitin ligase complex"/>
    <property type="evidence" value="ECO:0007669"/>
    <property type="project" value="TreeGrafter"/>
</dbReference>
<dbReference type="InterPro" id="IPR011989">
    <property type="entry name" value="ARM-like"/>
</dbReference>
<dbReference type="Proteomes" id="UP000245119">
    <property type="component" value="Linkage Group LG11"/>
</dbReference>
<evidence type="ECO:0000256" key="1">
    <source>
        <dbReference type="ARBA" id="ARBA00022786"/>
    </source>
</evidence>
<dbReference type="InterPro" id="IPR032675">
    <property type="entry name" value="LRR_dom_sf"/>
</dbReference>
<dbReference type="InterPro" id="IPR055142">
    <property type="entry name" value="ZER1-like_C"/>
</dbReference>
<gene>
    <name evidence="5" type="ORF">C0Q70_17695</name>
</gene>
<feature type="domain" description="Zer-1-like leucine-rich repeats region" evidence="4">
    <location>
        <begin position="160"/>
        <end position="306"/>
    </location>
</feature>
<dbReference type="InterPro" id="IPR051341">
    <property type="entry name" value="Zyg-11_UBL_adapter"/>
</dbReference>
<feature type="region of interest" description="Disordered" evidence="2">
    <location>
        <begin position="712"/>
        <end position="786"/>
    </location>
</feature>
<feature type="domain" description="Protein zer-1 homolog-like C-terminal" evidence="3">
    <location>
        <begin position="387"/>
        <end position="706"/>
    </location>
</feature>